<evidence type="ECO:0000256" key="3">
    <source>
        <dbReference type="ARBA" id="ARBA00022833"/>
    </source>
</evidence>
<sequence>MKDVCRNFQRGSCSYGERCRYLHVQQQPQRKSNNVNGFGGQPNSQQHPNTNPFGFGSASSASQQQQKTNPFGFGNQNTNQLNGKPNQFQPFENKWSRSSSKPQNGTPRQSDNHSQTVNHKCTDPEVCKRQIAEDFEQEKPLWTLTCYGHCKGAPCDIVGDISYEELRAAAYEDAKNGMNLQSIVEKERNILKSKLVEFEKLLSEPYKMPLNSSIDIQKHQSNGANANAFSLATQNNGPLAVSSFSQLGASMNTGFERPAAAPLMATPVQPSSFGNGGNFFTSNTENLFGSGILGGQSTPFSTPAELTMFPGSTSQPQQPSFAFNNTSSTTMLPTASDVLNTSQVENVSGDVSIWLKEKWNPGEIPEEAPPDRFVR</sequence>
<dbReference type="GeneID" id="101511052"/>
<name>A0A1S2YJL4_CICAR</name>
<dbReference type="RefSeq" id="XP_004505582.1">
    <property type="nucleotide sequence ID" value="XM_004505525.3"/>
</dbReference>
<dbReference type="SUPFAM" id="SSF90229">
    <property type="entry name" value="CCCH zinc finger"/>
    <property type="match status" value="1"/>
</dbReference>
<feature type="domain" description="C3H1-type" evidence="6">
    <location>
        <begin position="4"/>
        <end position="26"/>
    </location>
</feature>
<dbReference type="GO" id="GO:0005634">
    <property type="term" value="C:nucleus"/>
    <property type="evidence" value="ECO:0007669"/>
    <property type="project" value="TreeGrafter"/>
</dbReference>
<dbReference type="Pfam" id="PF00642">
    <property type="entry name" value="zf-CCCH"/>
    <property type="match status" value="1"/>
</dbReference>
<feature type="compositionally biased region" description="Low complexity" evidence="5">
    <location>
        <begin position="57"/>
        <end position="66"/>
    </location>
</feature>
<reference evidence="8" key="2">
    <citation type="submission" date="2025-08" db="UniProtKB">
        <authorList>
            <consortium name="RefSeq"/>
        </authorList>
    </citation>
    <scope>IDENTIFICATION</scope>
    <source>
        <tissue evidence="8">Etiolated seedlings</tissue>
    </source>
</reference>
<dbReference type="PaxDb" id="3827-XP_004505582.1"/>
<proteinExistence type="predicted"/>
<dbReference type="SMART" id="SM00356">
    <property type="entry name" value="ZnF_C3H1"/>
    <property type="match status" value="1"/>
</dbReference>
<dbReference type="KEGG" id="cam:101511052"/>
<gene>
    <name evidence="8" type="primary">LOC101511052</name>
</gene>
<dbReference type="InterPro" id="IPR000571">
    <property type="entry name" value="Znf_CCCH"/>
</dbReference>
<dbReference type="STRING" id="3827.A0A1S2YJL4"/>
<dbReference type="Proteomes" id="UP000087171">
    <property type="component" value="Chromosome Ca6"/>
</dbReference>
<dbReference type="GO" id="GO:0000209">
    <property type="term" value="P:protein polyubiquitination"/>
    <property type="evidence" value="ECO:0007669"/>
    <property type="project" value="InterPro"/>
</dbReference>
<dbReference type="InterPro" id="IPR045072">
    <property type="entry name" value="MKRN-like"/>
</dbReference>
<accession>A0A1S2YJL4</accession>
<feature type="compositionally biased region" description="Polar residues" evidence="5">
    <location>
        <begin position="27"/>
        <end position="52"/>
    </location>
</feature>
<dbReference type="PANTHER" id="PTHR11224:SF44">
    <property type="entry name" value="ZINC FINGER CCCH DOMAIN-CONTAINING PROTEIN 16"/>
    <property type="match status" value="1"/>
</dbReference>
<keyword evidence="1 4" id="KW-0479">Metal-binding</keyword>
<dbReference type="Gene3D" id="4.10.1000.10">
    <property type="entry name" value="Zinc finger, CCCH-type"/>
    <property type="match status" value="1"/>
</dbReference>
<evidence type="ECO:0000313" key="7">
    <source>
        <dbReference type="Proteomes" id="UP000087171"/>
    </source>
</evidence>
<feature type="region of interest" description="Disordered" evidence="5">
    <location>
        <begin position="27"/>
        <end position="119"/>
    </location>
</feature>
<dbReference type="GO" id="GO:0008270">
    <property type="term" value="F:zinc ion binding"/>
    <property type="evidence" value="ECO:0007669"/>
    <property type="project" value="UniProtKB-KW"/>
</dbReference>
<dbReference type="eggNOG" id="ENOG502QVMW">
    <property type="taxonomic scope" value="Eukaryota"/>
</dbReference>
<dbReference type="GO" id="GO:0061630">
    <property type="term" value="F:ubiquitin protein ligase activity"/>
    <property type="evidence" value="ECO:0007669"/>
    <property type="project" value="InterPro"/>
</dbReference>
<dbReference type="InterPro" id="IPR036855">
    <property type="entry name" value="Znf_CCCH_sf"/>
</dbReference>
<organism evidence="7 8">
    <name type="scientific">Cicer arietinum</name>
    <name type="common">Chickpea</name>
    <name type="synonym">Garbanzo</name>
    <dbReference type="NCBI Taxonomy" id="3827"/>
    <lineage>
        <taxon>Eukaryota</taxon>
        <taxon>Viridiplantae</taxon>
        <taxon>Streptophyta</taxon>
        <taxon>Embryophyta</taxon>
        <taxon>Tracheophyta</taxon>
        <taxon>Spermatophyta</taxon>
        <taxon>Magnoliopsida</taxon>
        <taxon>eudicotyledons</taxon>
        <taxon>Gunneridae</taxon>
        <taxon>Pentapetalae</taxon>
        <taxon>rosids</taxon>
        <taxon>fabids</taxon>
        <taxon>Fabales</taxon>
        <taxon>Fabaceae</taxon>
        <taxon>Papilionoideae</taxon>
        <taxon>50 kb inversion clade</taxon>
        <taxon>NPAAA clade</taxon>
        <taxon>Hologalegina</taxon>
        <taxon>IRL clade</taxon>
        <taxon>Cicereae</taxon>
        <taxon>Cicer</taxon>
    </lineage>
</organism>
<evidence type="ECO:0000259" key="6">
    <source>
        <dbReference type="PROSITE" id="PS50103"/>
    </source>
</evidence>
<keyword evidence="3 4" id="KW-0862">Zinc</keyword>
<dbReference type="AlphaFoldDB" id="A0A1S2YJL4"/>
<evidence type="ECO:0000256" key="1">
    <source>
        <dbReference type="ARBA" id="ARBA00022723"/>
    </source>
</evidence>
<evidence type="ECO:0000256" key="5">
    <source>
        <dbReference type="SAM" id="MobiDB-lite"/>
    </source>
</evidence>
<dbReference type="PANTHER" id="PTHR11224">
    <property type="entry name" value="MAKORIN-RELATED"/>
    <property type="match status" value="1"/>
</dbReference>
<dbReference type="OrthoDB" id="250836at2759"/>
<keyword evidence="2 4" id="KW-0863">Zinc-finger</keyword>
<keyword evidence="7" id="KW-1185">Reference proteome</keyword>
<feature type="zinc finger region" description="C3H1-type" evidence="4">
    <location>
        <begin position="4"/>
        <end position="26"/>
    </location>
</feature>
<dbReference type="PROSITE" id="PS50103">
    <property type="entry name" value="ZF_C3H1"/>
    <property type="match status" value="1"/>
</dbReference>
<reference evidence="7" key="1">
    <citation type="journal article" date="2013" name="Nat. Biotechnol.">
        <title>Draft genome sequence of chickpea (Cicer arietinum) provides a resource for trait improvement.</title>
        <authorList>
            <person name="Varshney R.K."/>
            <person name="Song C."/>
            <person name="Saxena R.K."/>
            <person name="Azam S."/>
            <person name="Yu S."/>
            <person name="Sharpe A.G."/>
            <person name="Cannon S."/>
            <person name="Baek J."/>
            <person name="Rosen B.D."/>
            <person name="Tar'an B."/>
            <person name="Millan T."/>
            <person name="Zhang X."/>
            <person name="Ramsay L.D."/>
            <person name="Iwata A."/>
            <person name="Wang Y."/>
            <person name="Nelson W."/>
            <person name="Farmer A.D."/>
            <person name="Gaur P.M."/>
            <person name="Soderlund C."/>
            <person name="Penmetsa R.V."/>
            <person name="Xu C."/>
            <person name="Bharti A.K."/>
            <person name="He W."/>
            <person name="Winter P."/>
            <person name="Zhao S."/>
            <person name="Hane J.K."/>
            <person name="Carrasquilla-Garcia N."/>
            <person name="Condie J.A."/>
            <person name="Upadhyaya H.D."/>
            <person name="Luo M.C."/>
            <person name="Thudi M."/>
            <person name="Gowda C.L."/>
            <person name="Singh N.P."/>
            <person name="Lichtenzveig J."/>
            <person name="Gali K.K."/>
            <person name="Rubio J."/>
            <person name="Nadarajan N."/>
            <person name="Dolezel J."/>
            <person name="Bansal K.C."/>
            <person name="Xu X."/>
            <person name="Edwards D."/>
            <person name="Zhang G."/>
            <person name="Kahl G."/>
            <person name="Gil J."/>
            <person name="Singh K.B."/>
            <person name="Datta S.K."/>
            <person name="Jackson S.A."/>
            <person name="Wang J."/>
            <person name="Cook D.R."/>
        </authorList>
    </citation>
    <scope>NUCLEOTIDE SEQUENCE [LARGE SCALE GENOMIC DNA]</scope>
    <source>
        <strain evidence="7">cv. CDC Frontier</strain>
    </source>
</reference>
<evidence type="ECO:0000256" key="2">
    <source>
        <dbReference type="ARBA" id="ARBA00022771"/>
    </source>
</evidence>
<protein>
    <submittedName>
        <fullName evidence="8">Zinc finger CCCH domain-containing protein 16</fullName>
    </submittedName>
</protein>
<evidence type="ECO:0000313" key="8">
    <source>
        <dbReference type="RefSeq" id="XP_004505582.1"/>
    </source>
</evidence>
<evidence type="ECO:0000256" key="4">
    <source>
        <dbReference type="PROSITE-ProRule" id="PRU00723"/>
    </source>
</evidence>
<feature type="compositionally biased region" description="Polar residues" evidence="5">
    <location>
        <begin position="74"/>
        <end position="119"/>
    </location>
</feature>